<dbReference type="Pfam" id="PF00501">
    <property type="entry name" value="AMP-binding"/>
    <property type="match status" value="1"/>
</dbReference>
<dbReference type="AlphaFoldDB" id="A0A2P1NNZ6"/>
<evidence type="ECO:0000313" key="3">
    <source>
        <dbReference type="EMBL" id="AVP58780.1"/>
    </source>
</evidence>
<dbReference type="KEGG" id="melm:C7H73_14630"/>
<organism evidence="3 4">
    <name type="scientific">Pulveribacter suum</name>
    <dbReference type="NCBI Taxonomy" id="2116657"/>
    <lineage>
        <taxon>Bacteria</taxon>
        <taxon>Pseudomonadati</taxon>
        <taxon>Pseudomonadota</taxon>
        <taxon>Betaproteobacteria</taxon>
        <taxon>Burkholderiales</taxon>
        <taxon>Comamonadaceae</taxon>
        <taxon>Pulveribacter</taxon>
    </lineage>
</organism>
<keyword evidence="4" id="KW-1185">Reference proteome</keyword>
<feature type="domain" description="AMP-binding enzyme C-terminal" evidence="2">
    <location>
        <begin position="418"/>
        <end position="494"/>
    </location>
</feature>
<dbReference type="RefSeq" id="WP_106847328.1">
    <property type="nucleotide sequence ID" value="NZ_CP027792.1"/>
</dbReference>
<dbReference type="SUPFAM" id="SSF56801">
    <property type="entry name" value="Acetyl-CoA synthetase-like"/>
    <property type="match status" value="1"/>
</dbReference>
<dbReference type="EMBL" id="CP027792">
    <property type="protein sequence ID" value="AVP58780.1"/>
    <property type="molecule type" value="Genomic_DNA"/>
</dbReference>
<reference evidence="4" key="1">
    <citation type="submission" date="2018-03" db="EMBL/GenBank/DDBJ databases">
        <title>Genome sequencing of Melaminivora sp. strain SC2-7.</title>
        <authorList>
            <person name="Kim S.-J."/>
            <person name="Heo J."/>
            <person name="Ahn J.-H."/>
            <person name="Kwon S.-W."/>
        </authorList>
    </citation>
    <scope>NUCLEOTIDE SEQUENCE [LARGE SCALE GENOMIC DNA]</scope>
    <source>
        <strain evidence="4">SC2-7</strain>
    </source>
</reference>
<dbReference type="InterPro" id="IPR050237">
    <property type="entry name" value="ATP-dep_AMP-bd_enzyme"/>
</dbReference>
<dbReference type="PROSITE" id="PS00455">
    <property type="entry name" value="AMP_BINDING"/>
    <property type="match status" value="1"/>
</dbReference>
<dbReference type="InterPro" id="IPR025110">
    <property type="entry name" value="AMP-bd_C"/>
</dbReference>
<sequence length="518" mass="54858">MNISHLLARSAQVHGARPAVLAGARVLHDYRTLGARVAALAGHLRQRCGVAPGDRVVLFAANCPEYLEALHAIHWAGAISVPVNYKLHERELAYVLQHSGARVVCASQALIGAALAAGADAAAMLQMGSAEWERAAAGAPLALHERRPEDVASLFYTSGTTGRPKGVMQTHRNLLAMTMAYFTDVDQVQPDDAMVYAAPLSHGAGLYNYAHMLRGARHVLPGSGGFDPAELVQLAADVGRLSLFAAPTMVQRLVAHVEATGASAEGFKTIVYGGGPMYVEDLRRALAAMGQKFVQIYGQGECPMTITALAREHIADAQHPRWAERIASVGVAHSCVEVRVVDAGGAPVPAGALGEVAVRGETVMAGYWANEQASSDTLRGGWLHTGDVGSLDEDGFLTLRDRAKDVIISGGSNIYPREVEEVLLLHPGVQEAAIIGQADPEWGEVVLAFVVAAPGAAPVSAQALDALCLAHIARFKRPKAYRFVAALPKNSYGKVLKTGLRQWASEPVATIDGKENRA</sequence>
<dbReference type="InterPro" id="IPR000873">
    <property type="entry name" value="AMP-dep_synth/lig_dom"/>
</dbReference>
<proteinExistence type="predicted"/>
<dbReference type="OrthoDB" id="9766486at2"/>
<dbReference type="GO" id="GO:0016878">
    <property type="term" value="F:acid-thiol ligase activity"/>
    <property type="evidence" value="ECO:0007669"/>
    <property type="project" value="UniProtKB-ARBA"/>
</dbReference>
<evidence type="ECO:0000259" key="1">
    <source>
        <dbReference type="Pfam" id="PF00501"/>
    </source>
</evidence>
<dbReference type="Pfam" id="PF13193">
    <property type="entry name" value="AMP-binding_C"/>
    <property type="match status" value="1"/>
</dbReference>
<dbReference type="InterPro" id="IPR045851">
    <property type="entry name" value="AMP-bd_C_sf"/>
</dbReference>
<feature type="domain" description="AMP-dependent synthetase/ligase" evidence="1">
    <location>
        <begin position="8"/>
        <end position="368"/>
    </location>
</feature>
<dbReference type="PANTHER" id="PTHR43767">
    <property type="entry name" value="LONG-CHAIN-FATTY-ACID--COA LIGASE"/>
    <property type="match status" value="1"/>
</dbReference>
<dbReference type="InterPro" id="IPR020845">
    <property type="entry name" value="AMP-binding_CS"/>
</dbReference>
<gene>
    <name evidence="3" type="ORF">C7H73_14630</name>
</gene>
<dbReference type="Gene3D" id="3.40.50.12780">
    <property type="entry name" value="N-terminal domain of ligase-like"/>
    <property type="match status" value="1"/>
</dbReference>
<evidence type="ECO:0000313" key="4">
    <source>
        <dbReference type="Proteomes" id="UP000241829"/>
    </source>
</evidence>
<dbReference type="Proteomes" id="UP000241829">
    <property type="component" value="Chromosome"/>
</dbReference>
<accession>A0A2P1NNZ6</accession>
<dbReference type="InterPro" id="IPR042099">
    <property type="entry name" value="ANL_N_sf"/>
</dbReference>
<dbReference type="Gene3D" id="3.30.300.30">
    <property type="match status" value="1"/>
</dbReference>
<protein>
    <submittedName>
        <fullName evidence="3">AMP-dependent synthetase</fullName>
    </submittedName>
</protein>
<name>A0A2P1NNZ6_9BURK</name>
<evidence type="ECO:0000259" key="2">
    <source>
        <dbReference type="Pfam" id="PF13193"/>
    </source>
</evidence>
<dbReference type="PANTHER" id="PTHR43767:SF1">
    <property type="entry name" value="NONRIBOSOMAL PEPTIDE SYNTHASE PES1 (EUROFUNG)-RELATED"/>
    <property type="match status" value="1"/>
</dbReference>